<dbReference type="OrthoDB" id="10257049at2759"/>
<dbReference type="PANTHER" id="PTHR45348:SF2">
    <property type="entry name" value="ZINC-TYPE ALCOHOL DEHYDROGENASE-LIKE PROTEIN C2E1P3.01"/>
    <property type="match status" value="1"/>
</dbReference>
<dbReference type="InterPro" id="IPR013154">
    <property type="entry name" value="ADH-like_N"/>
</dbReference>
<name>A0A179FHG0_METCM</name>
<dbReference type="Pfam" id="PF08240">
    <property type="entry name" value="ADH_N"/>
    <property type="match status" value="1"/>
</dbReference>
<dbReference type="InterPro" id="IPR011032">
    <property type="entry name" value="GroES-like_sf"/>
</dbReference>
<dbReference type="InterPro" id="IPR047122">
    <property type="entry name" value="Trans-enoyl_RdTase-like"/>
</dbReference>
<dbReference type="RefSeq" id="XP_018142369.1">
    <property type="nucleotide sequence ID" value="XM_018285295.1"/>
</dbReference>
<dbReference type="InterPro" id="IPR036291">
    <property type="entry name" value="NAD(P)-bd_dom_sf"/>
</dbReference>
<keyword evidence="2" id="KW-0560">Oxidoreductase</keyword>
<dbReference type="PANTHER" id="PTHR45348">
    <property type="entry name" value="HYPOTHETICAL OXIDOREDUCTASE (EUROFUNG)"/>
    <property type="match status" value="1"/>
</dbReference>
<dbReference type="GeneID" id="28849289"/>
<keyword evidence="5" id="KW-1185">Reference proteome</keyword>
<dbReference type="AlphaFoldDB" id="A0A179FHG0"/>
<feature type="domain" description="Enoyl reductase (ER)" evidence="3">
    <location>
        <begin position="12"/>
        <end position="340"/>
    </location>
</feature>
<dbReference type="Gene3D" id="3.90.180.10">
    <property type="entry name" value="Medium-chain alcohol dehydrogenases, catalytic domain"/>
    <property type="match status" value="1"/>
</dbReference>
<protein>
    <submittedName>
        <fullName evidence="4">Zinc-binding oxidoreductase CipB</fullName>
    </submittedName>
</protein>
<dbReference type="SUPFAM" id="SSF51735">
    <property type="entry name" value="NAD(P)-binding Rossmann-fold domains"/>
    <property type="match status" value="1"/>
</dbReference>
<comment type="similarity">
    <text evidence="1">Belongs to the zinc-containing alcohol dehydrogenase family.</text>
</comment>
<dbReference type="InterPro" id="IPR020843">
    <property type="entry name" value="ER"/>
</dbReference>
<dbReference type="Proteomes" id="UP000078397">
    <property type="component" value="Unassembled WGS sequence"/>
</dbReference>
<accession>A0A179FHG0</accession>
<dbReference type="GO" id="GO:0016651">
    <property type="term" value="F:oxidoreductase activity, acting on NAD(P)H"/>
    <property type="evidence" value="ECO:0007669"/>
    <property type="project" value="InterPro"/>
</dbReference>
<dbReference type="Gene3D" id="3.40.50.720">
    <property type="entry name" value="NAD(P)-binding Rossmann-like Domain"/>
    <property type="match status" value="1"/>
</dbReference>
<evidence type="ECO:0000313" key="4">
    <source>
        <dbReference type="EMBL" id="OAQ65055.1"/>
    </source>
</evidence>
<dbReference type="SUPFAM" id="SSF50129">
    <property type="entry name" value="GroES-like"/>
    <property type="match status" value="1"/>
</dbReference>
<evidence type="ECO:0000256" key="1">
    <source>
        <dbReference type="ARBA" id="ARBA00008072"/>
    </source>
</evidence>
<dbReference type="EMBL" id="LSBJ02000005">
    <property type="protein sequence ID" value="OAQ65055.1"/>
    <property type="molecule type" value="Genomic_DNA"/>
</dbReference>
<gene>
    <name evidence="4" type="ORF">VFPPC_06230</name>
</gene>
<comment type="caution">
    <text evidence="4">The sequence shown here is derived from an EMBL/GenBank/DDBJ whole genome shotgun (WGS) entry which is preliminary data.</text>
</comment>
<organism evidence="4 5">
    <name type="scientific">Pochonia chlamydosporia 170</name>
    <dbReference type="NCBI Taxonomy" id="1380566"/>
    <lineage>
        <taxon>Eukaryota</taxon>
        <taxon>Fungi</taxon>
        <taxon>Dikarya</taxon>
        <taxon>Ascomycota</taxon>
        <taxon>Pezizomycotina</taxon>
        <taxon>Sordariomycetes</taxon>
        <taxon>Hypocreomycetidae</taxon>
        <taxon>Hypocreales</taxon>
        <taxon>Clavicipitaceae</taxon>
        <taxon>Pochonia</taxon>
    </lineage>
</organism>
<dbReference type="KEGG" id="pchm:VFPPC_06230"/>
<sequence length="344" mass="36490">MSQSGVTVEKAGAPFTVVNDLPRSSPGAKHALVKSVYVALNPVETVMQKYGVLVQDWPAVLGSDFCAQVIETGPECTKLKKGDYVYSECRLGQKAYSPFQETFLVDEDYVFKVEGELTPAQASTIAVGTLTSAFGIIVGAKVPLPEPGAKVAEKDEWLIVLGGSGTVGHYAIQIGRLCGYKVAASCSPSNKSVVLKLGAQAAINNRGTPEEQAAEVQSITGGKYSIVFDASALSNKAAAKMLEASTASPKYYTTSEANHYDMPDGVTSYYVLIGKLGQDDDLGKHVSEETKKMIPSLQGHVASGVLTPLEYDVYNGTGFESLATALTDFGEGKIKGKIVIRLQD</sequence>
<dbReference type="STRING" id="1380566.A0A179FHG0"/>
<evidence type="ECO:0000256" key="2">
    <source>
        <dbReference type="ARBA" id="ARBA00023002"/>
    </source>
</evidence>
<proteinExistence type="inferred from homology"/>
<evidence type="ECO:0000313" key="5">
    <source>
        <dbReference type="Proteomes" id="UP000078397"/>
    </source>
</evidence>
<reference evidence="4 5" key="1">
    <citation type="journal article" date="2016" name="PLoS Pathog.">
        <title>Biosynthesis of antibiotic leucinostatins in bio-control fungus Purpureocillium lilacinum and their inhibition on phytophthora revealed by genome mining.</title>
        <authorList>
            <person name="Wang G."/>
            <person name="Liu Z."/>
            <person name="Lin R."/>
            <person name="Li E."/>
            <person name="Mao Z."/>
            <person name="Ling J."/>
            <person name="Yang Y."/>
            <person name="Yin W.B."/>
            <person name="Xie B."/>
        </authorList>
    </citation>
    <scope>NUCLEOTIDE SEQUENCE [LARGE SCALE GENOMIC DNA]</scope>
    <source>
        <strain evidence="4">170</strain>
    </source>
</reference>
<dbReference type="SMART" id="SM00829">
    <property type="entry name" value="PKS_ER"/>
    <property type="match status" value="1"/>
</dbReference>
<evidence type="ECO:0000259" key="3">
    <source>
        <dbReference type="SMART" id="SM00829"/>
    </source>
</evidence>